<dbReference type="Proteomes" id="UP000887577">
    <property type="component" value="Unplaced"/>
</dbReference>
<name>A0A914XZL6_9BILA</name>
<dbReference type="WBParaSite" id="PSU_v2.g12652.t1">
    <property type="protein sequence ID" value="PSU_v2.g12652.t1"/>
    <property type="gene ID" value="PSU_v2.g12652"/>
</dbReference>
<evidence type="ECO:0000313" key="1">
    <source>
        <dbReference type="Proteomes" id="UP000887577"/>
    </source>
</evidence>
<evidence type="ECO:0000313" key="2">
    <source>
        <dbReference type="WBParaSite" id="PSU_v2.g12652.t1"/>
    </source>
</evidence>
<sequence length="101" mass="11907">MDNFKITGPLPVVNAVWRLLIRGLKSYTVTPDGEKRICLCVLRRLNRRFKRNLNAALEVKEFYLNQRDLYASHLLSPDVFPAKFCEVCERAYFEEMTYSED</sequence>
<keyword evidence="1" id="KW-1185">Reference proteome</keyword>
<accession>A0A914XZL6</accession>
<proteinExistence type="predicted"/>
<dbReference type="AlphaFoldDB" id="A0A914XZL6"/>
<protein>
    <submittedName>
        <fullName evidence="2">Uncharacterized protein</fullName>
    </submittedName>
</protein>
<reference evidence="2" key="1">
    <citation type="submission" date="2022-11" db="UniProtKB">
        <authorList>
            <consortium name="WormBaseParasite"/>
        </authorList>
    </citation>
    <scope>IDENTIFICATION</scope>
</reference>
<organism evidence="1 2">
    <name type="scientific">Panagrolaimus superbus</name>
    <dbReference type="NCBI Taxonomy" id="310955"/>
    <lineage>
        <taxon>Eukaryota</taxon>
        <taxon>Metazoa</taxon>
        <taxon>Ecdysozoa</taxon>
        <taxon>Nematoda</taxon>
        <taxon>Chromadorea</taxon>
        <taxon>Rhabditida</taxon>
        <taxon>Tylenchina</taxon>
        <taxon>Panagrolaimomorpha</taxon>
        <taxon>Panagrolaimoidea</taxon>
        <taxon>Panagrolaimidae</taxon>
        <taxon>Panagrolaimus</taxon>
    </lineage>
</organism>